<dbReference type="RefSeq" id="WP_091277865.1">
    <property type="nucleotide sequence ID" value="NZ_FAOZ01000009.1"/>
</dbReference>
<evidence type="ECO:0000313" key="12">
    <source>
        <dbReference type="EMBL" id="CUU56967.1"/>
    </source>
</evidence>
<feature type="compositionally biased region" description="Low complexity" evidence="9">
    <location>
        <begin position="961"/>
        <end position="972"/>
    </location>
</feature>
<feature type="transmembrane region" description="Helical" evidence="10">
    <location>
        <begin position="6"/>
        <end position="26"/>
    </location>
</feature>
<dbReference type="GO" id="GO:0005886">
    <property type="term" value="C:plasma membrane"/>
    <property type="evidence" value="ECO:0007669"/>
    <property type="project" value="UniProtKB-SubCell"/>
</dbReference>
<dbReference type="InterPro" id="IPR003593">
    <property type="entry name" value="AAA+_ATPase"/>
</dbReference>
<feature type="transmembrane region" description="Helical" evidence="10">
    <location>
        <begin position="530"/>
        <end position="549"/>
    </location>
</feature>
<evidence type="ECO:0000313" key="13">
    <source>
        <dbReference type="Proteomes" id="UP000198802"/>
    </source>
</evidence>
<feature type="transmembrane region" description="Helical" evidence="10">
    <location>
        <begin position="205"/>
        <end position="225"/>
    </location>
</feature>
<dbReference type="Pfam" id="PF12399">
    <property type="entry name" value="BCA_ABC_TP_C"/>
    <property type="match status" value="1"/>
</dbReference>
<dbReference type="InterPro" id="IPR051120">
    <property type="entry name" value="ABC_AA/LPS_Transport"/>
</dbReference>
<feature type="transmembrane region" description="Helical" evidence="10">
    <location>
        <begin position="426"/>
        <end position="445"/>
    </location>
</feature>
<keyword evidence="8 10" id="KW-0472">Membrane</keyword>
<keyword evidence="6" id="KW-0067">ATP-binding</keyword>
<feature type="transmembrane region" description="Helical" evidence="10">
    <location>
        <begin position="481"/>
        <end position="499"/>
    </location>
</feature>
<dbReference type="GO" id="GO:0005524">
    <property type="term" value="F:ATP binding"/>
    <property type="evidence" value="ECO:0007669"/>
    <property type="project" value="UniProtKB-KW"/>
</dbReference>
<evidence type="ECO:0000256" key="3">
    <source>
        <dbReference type="ARBA" id="ARBA00022475"/>
    </source>
</evidence>
<feature type="region of interest" description="Disordered" evidence="9">
    <location>
        <begin position="641"/>
        <end position="690"/>
    </location>
</feature>
<dbReference type="InterPro" id="IPR032823">
    <property type="entry name" value="BCA_ABC_TP_C"/>
</dbReference>
<proteinExistence type="predicted"/>
<dbReference type="GO" id="GO:0016887">
    <property type="term" value="F:ATP hydrolysis activity"/>
    <property type="evidence" value="ECO:0007669"/>
    <property type="project" value="InterPro"/>
</dbReference>
<dbReference type="InterPro" id="IPR003439">
    <property type="entry name" value="ABC_transporter-like_ATP-bd"/>
</dbReference>
<comment type="subcellular location">
    <subcellularLocation>
        <location evidence="1">Cell membrane</location>
        <topology evidence="1">Multi-pass membrane protein</topology>
    </subcellularLocation>
</comment>
<evidence type="ECO:0000256" key="10">
    <source>
        <dbReference type="SAM" id="Phobius"/>
    </source>
</evidence>
<feature type="transmembrane region" description="Helical" evidence="10">
    <location>
        <begin position="287"/>
        <end position="304"/>
    </location>
</feature>
<evidence type="ECO:0000256" key="6">
    <source>
        <dbReference type="ARBA" id="ARBA00022840"/>
    </source>
</evidence>
<dbReference type="AlphaFoldDB" id="A0A0S4QMU8"/>
<feature type="domain" description="ABC transporter" evidence="11">
    <location>
        <begin position="700"/>
        <end position="929"/>
    </location>
</feature>
<dbReference type="PROSITE" id="PS50893">
    <property type="entry name" value="ABC_TRANSPORTER_2"/>
    <property type="match status" value="1"/>
</dbReference>
<accession>A0A0S4QMU8</accession>
<feature type="transmembrane region" description="Helical" evidence="10">
    <location>
        <begin position="604"/>
        <end position="622"/>
    </location>
</feature>
<protein>
    <submittedName>
        <fullName evidence="12">ABC-type branched-chain amino acid transport system, ATPase component</fullName>
    </submittedName>
</protein>
<evidence type="ECO:0000256" key="8">
    <source>
        <dbReference type="ARBA" id="ARBA00023136"/>
    </source>
</evidence>
<evidence type="ECO:0000259" key="11">
    <source>
        <dbReference type="PROSITE" id="PS50893"/>
    </source>
</evidence>
<feature type="transmembrane region" description="Helical" evidence="10">
    <location>
        <begin position="569"/>
        <end position="597"/>
    </location>
</feature>
<feature type="transmembrane region" description="Helical" evidence="10">
    <location>
        <begin position="111"/>
        <end position="136"/>
    </location>
</feature>
<dbReference type="InterPro" id="IPR027417">
    <property type="entry name" value="P-loop_NTPase"/>
</dbReference>
<dbReference type="Pfam" id="PF02653">
    <property type="entry name" value="BPD_transp_2"/>
    <property type="match status" value="2"/>
</dbReference>
<dbReference type="SUPFAM" id="SSF52540">
    <property type="entry name" value="P-loop containing nucleoside triphosphate hydrolases"/>
    <property type="match status" value="1"/>
</dbReference>
<name>A0A0S4QMU8_9ACTN</name>
<reference evidence="13" key="1">
    <citation type="submission" date="2015-11" db="EMBL/GenBank/DDBJ databases">
        <authorList>
            <person name="Varghese N."/>
        </authorList>
    </citation>
    <scope>NUCLEOTIDE SEQUENCE [LARGE SCALE GENOMIC DNA]</scope>
    <source>
        <strain evidence="13">DSM 45899</strain>
    </source>
</reference>
<dbReference type="Proteomes" id="UP000198802">
    <property type="component" value="Unassembled WGS sequence"/>
</dbReference>
<keyword evidence="7 10" id="KW-1133">Transmembrane helix</keyword>
<feature type="transmembrane region" description="Helical" evidence="10">
    <location>
        <begin position="324"/>
        <end position="342"/>
    </location>
</feature>
<feature type="transmembrane region" description="Helical" evidence="10">
    <location>
        <begin position="401"/>
        <end position="419"/>
    </location>
</feature>
<feature type="transmembrane region" description="Helical" evidence="10">
    <location>
        <begin position="348"/>
        <end position="371"/>
    </location>
</feature>
<keyword evidence="2" id="KW-0813">Transport</keyword>
<dbReference type="CDD" id="cd06582">
    <property type="entry name" value="TM_PBP1_LivH_like"/>
    <property type="match status" value="1"/>
</dbReference>
<keyword evidence="13" id="KW-1185">Reference proteome</keyword>
<dbReference type="GO" id="GO:0015658">
    <property type="term" value="F:branched-chain amino acid transmembrane transporter activity"/>
    <property type="evidence" value="ECO:0007669"/>
    <property type="project" value="InterPro"/>
</dbReference>
<feature type="transmembrane region" description="Helical" evidence="10">
    <location>
        <begin position="33"/>
        <end position="52"/>
    </location>
</feature>
<dbReference type="PANTHER" id="PTHR45772">
    <property type="entry name" value="CONSERVED COMPONENT OF ABC TRANSPORTER FOR NATURAL AMINO ACIDS-RELATED"/>
    <property type="match status" value="1"/>
</dbReference>
<dbReference type="Pfam" id="PF00005">
    <property type="entry name" value="ABC_tran"/>
    <property type="match status" value="1"/>
</dbReference>
<gene>
    <name evidence="12" type="ORF">Ga0074812_109187</name>
</gene>
<feature type="transmembrane region" description="Helical" evidence="10">
    <location>
        <begin position="72"/>
        <end position="99"/>
    </location>
</feature>
<keyword evidence="5" id="KW-0547">Nucleotide-binding</keyword>
<dbReference type="InterPro" id="IPR043428">
    <property type="entry name" value="LivM-like"/>
</dbReference>
<evidence type="ECO:0000256" key="7">
    <source>
        <dbReference type="ARBA" id="ARBA00022989"/>
    </source>
</evidence>
<evidence type="ECO:0000256" key="1">
    <source>
        <dbReference type="ARBA" id="ARBA00004651"/>
    </source>
</evidence>
<feature type="compositionally biased region" description="Low complexity" evidence="9">
    <location>
        <begin position="651"/>
        <end position="680"/>
    </location>
</feature>
<evidence type="ECO:0000256" key="5">
    <source>
        <dbReference type="ARBA" id="ARBA00022741"/>
    </source>
</evidence>
<sequence length="972" mass="99583">MDHLGSLLLGLGNGGVYAALALALVLTYRSSGVINFATGAVASYVAYSYAALRDGQLLVLLPGLPTYAELGGPLGLAPALVIALLIGGLLGAVLYVLVFRPLREAPPLARAVASLGVLVVLQSLLAIRVGTAPVSVGNIFPSERWEIGSLLILSDRLYLAVTVVALAVALWAAFRFTRFGLLTRAAAESQTGAFVSGVKPDQLALYNWMISGVVAGAAGILIAPLSPLAPSTYTLFVVPALAAAVVGGFQNLLPTVAAGLAVGMLQSEATSLAGDHSWLPRTGSSELVPLIVIMVALLATGRAMPIRGGLVRQSLGRAPRPRSLTMPTVVGTAIAVVALLATDGTWRAAVIGTFIAAIIGLSLVVVTGYAGQVSLAQLALAGAAAFTLSGLTQSWHVPFPFAPLLAALFAAGLGVVIGLPALRLRGLTLGIVTLALAYAMEAVWFRNTDIVDAEGARVTQPSLFGLDLGIGSGKAFPRIEFGLLCLAVLVAVCWGVARLRMSALGSAMLAVRANERSAAGIGVNVVRIKVISFALASFIAGLGGALLAYRRGVVTYDSFTAIGGLTLLATAYLAGVTSVYGGITAGITAGTGIVFIAFDRWVHVGDWFSVLSGLAVIAVLIGHPEGVASGGHDLADRLAERRARRRPDGSPPTAVTPGTAGTPAAPVTSPASEETPSTTAVKPETTVEPETVVRRDTRPLLVDGLTVRYGGMTAVSDVSMRVEPGKIVGLIGPNGAGKTSVIDAITGFTRATGTVRLGEARLDTEPTHRRIHQGLGRTFQSLELHDDLTVAENVSAALYGVRGERRHRALADALALVGLTDRAQRPAGELSHGERQLVSIARACAAQPEVLLLDEPAAGLDTTESAWLGAKVRSIARTGVGVLLVDHDVALVLGVCDHIYVLDFGKVIAEGDPAAIRADRAVADAYLGTVHDSDAPHAPDTTVASTTAGPAAADGAGGPAGPAEAEAAAVGR</sequence>
<dbReference type="CDD" id="cd06581">
    <property type="entry name" value="TM_PBP1_LivM_like"/>
    <property type="match status" value="1"/>
</dbReference>
<dbReference type="SMART" id="SM00382">
    <property type="entry name" value="AAA"/>
    <property type="match status" value="1"/>
</dbReference>
<dbReference type="EMBL" id="FAOZ01000009">
    <property type="protein sequence ID" value="CUU56967.1"/>
    <property type="molecule type" value="Genomic_DNA"/>
</dbReference>
<feature type="region of interest" description="Disordered" evidence="9">
    <location>
        <begin position="931"/>
        <end position="972"/>
    </location>
</feature>
<keyword evidence="4 10" id="KW-0812">Transmembrane</keyword>
<keyword evidence="3" id="KW-1003">Cell membrane</keyword>
<feature type="transmembrane region" description="Helical" evidence="10">
    <location>
        <begin position="156"/>
        <end position="174"/>
    </location>
</feature>
<evidence type="ECO:0000256" key="9">
    <source>
        <dbReference type="SAM" id="MobiDB-lite"/>
    </source>
</evidence>
<evidence type="ECO:0000256" key="4">
    <source>
        <dbReference type="ARBA" id="ARBA00022692"/>
    </source>
</evidence>
<evidence type="ECO:0000256" key="2">
    <source>
        <dbReference type="ARBA" id="ARBA00022448"/>
    </source>
</evidence>
<dbReference type="Gene3D" id="3.40.50.300">
    <property type="entry name" value="P-loop containing nucleotide triphosphate hydrolases"/>
    <property type="match status" value="1"/>
</dbReference>
<dbReference type="CDD" id="cd03219">
    <property type="entry name" value="ABC_Mj1267_LivG_branched"/>
    <property type="match status" value="1"/>
</dbReference>
<dbReference type="InterPro" id="IPR001851">
    <property type="entry name" value="ABC_transp_permease"/>
</dbReference>
<organism evidence="12 13">
    <name type="scientific">Parafrankia irregularis</name>
    <dbReference type="NCBI Taxonomy" id="795642"/>
    <lineage>
        <taxon>Bacteria</taxon>
        <taxon>Bacillati</taxon>
        <taxon>Actinomycetota</taxon>
        <taxon>Actinomycetes</taxon>
        <taxon>Frankiales</taxon>
        <taxon>Frankiaceae</taxon>
        <taxon>Parafrankia</taxon>
    </lineage>
</organism>